<dbReference type="Gene3D" id="3.40.1000.50">
    <property type="entry name" value="Repressor of RNA polymerase III transcription Maf1"/>
    <property type="match status" value="1"/>
</dbReference>
<dbReference type="AlphaFoldDB" id="A0A7E4ZUT8"/>
<dbReference type="InterPro" id="IPR015257">
    <property type="entry name" value="Maf1"/>
</dbReference>
<comment type="similarity">
    <text evidence="1">Belongs to the MAF1 family.</text>
</comment>
<proteinExistence type="inferred from homology"/>
<dbReference type="Proteomes" id="UP000492821">
    <property type="component" value="Unassembled WGS sequence"/>
</dbReference>
<keyword evidence="4" id="KW-1185">Reference proteome</keyword>
<dbReference type="PANTHER" id="PTHR22504:SF0">
    <property type="entry name" value="REPRESSOR OF RNA POLYMERASE III TRANSCRIPTION MAF1 HOMOLOG"/>
    <property type="match status" value="1"/>
</dbReference>
<name>A0A7E4ZUT8_PANRE</name>
<sequence length="238" mass="27194">MKLLDNAQLSEISNKIAENATDCQLDFILESYSCKMVSTDKKSWRAKGVEIPEATVDTNVLPLSNSLNVTTFNHSNGKRSRHFSERSLSGSDNDTDENMSHLAKIISRKTLFNLNQALNVTYNDYEFTGKTNASYEMVMGFQKVKDLTDKFFSPVVDGYGRMQFDLWNIVEDAIKPNECAIYSYRSSSETDPFNEDGVLWSFNFLMYNKQLKRILILACRALSTQSSDEDMDVVEWDE</sequence>
<evidence type="ECO:0000256" key="2">
    <source>
        <dbReference type="ARBA" id="ARBA00020829"/>
    </source>
</evidence>
<dbReference type="WBParaSite" id="Pan_g18594.t1">
    <property type="protein sequence ID" value="Pan_g18594.t1"/>
    <property type="gene ID" value="Pan_g18594"/>
</dbReference>
<accession>A0A7E4ZUT8</accession>
<dbReference type="GO" id="GO:0016480">
    <property type="term" value="P:negative regulation of transcription by RNA polymerase III"/>
    <property type="evidence" value="ECO:0007669"/>
    <property type="project" value="InterPro"/>
</dbReference>
<dbReference type="GO" id="GO:0005634">
    <property type="term" value="C:nucleus"/>
    <property type="evidence" value="ECO:0007669"/>
    <property type="project" value="TreeGrafter"/>
</dbReference>
<evidence type="ECO:0000256" key="1">
    <source>
        <dbReference type="ARBA" id="ARBA00006231"/>
    </source>
</evidence>
<evidence type="ECO:0000313" key="5">
    <source>
        <dbReference type="WBParaSite" id="Pan_g18594.t1"/>
    </source>
</evidence>
<dbReference type="GO" id="GO:0000994">
    <property type="term" value="F:RNA polymerase III core binding"/>
    <property type="evidence" value="ECO:0007669"/>
    <property type="project" value="TreeGrafter"/>
</dbReference>
<dbReference type="Pfam" id="PF09174">
    <property type="entry name" value="Maf1"/>
    <property type="match status" value="1"/>
</dbReference>
<protein>
    <recommendedName>
        <fullName evidence="2">Repressor of RNA polymerase III transcription MAF1 homolog</fullName>
    </recommendedName>
</protein>
<evidence type="ECO:0000313" key="4">
    <source>
        <dbReference type="Proteomes" id="UP000492821"/>
    </source>
</evidence>
<dbReference type="PANTHER" id="PTHR22504">
    <property type="entry name" value="REPRESSOR OF RNA POLYMERASE III TRANSCRIPTION MAF1"/>
    <property type="match status" value="1"/>
</dbReference>
<reference evidence="5" key="2">
    <citation type="submission" date="2020-10" db="UniProtKB">
        <authorList>
            <consortium name="WormBaseParasite"/>
        </authorList>
    </citation>
    <scope>IDENTIFICATION</scope>
</reference>
<feature type="region of interest" description="Disordered" evidence="3">
    <location>
        <begin position="75"/>
        <end position="95"/>
    </location>
</feature>
<dbReference type="InterPro" id="IPR038564">
    <property type="entry name" value="Maf1_sf"/>
</dbReference>
<reference evidence="4" key="1">
    <citation type="journal article" date="2013" name="Genetics">
        <title>The draft genome and transcriptome of Panagrellus redivivus are shaped by the harsh demands of a free-living lifestyle.</title>
        <authorList>
            <person name="Srinivasan J."/>
            <person name="Dillman A.R."/>
            <person name="Macchietto M.G."/>
            <person name="Heikkinen L."/>
            <person name="Lakso M."/>
            <person name="Fracchia K.M."/>
            <person name="Antoshechkin I."/>
            <person name="Mortazavi A."/>
            <person name="Wong G."/>
            <person name="Sternberg P.W."/>
        </authorList>
    </citation>
    <scope>NUCLEOTIDE SEQUENCE [LARGE SCALE GENOMIC DNA]</scope>
    <source>
        <strain evidence="4">MT8872</strain>
    </source>
</reference>
<evidence type="ECO:0000256" key="3">
    <source>
        <dbReference type="SAM" id="MobiDB-lite"/>
    </source>
</evidence>
<organism evidence="4 5">
    <name type="scientific">Panagrellus redivivus</name>
    <name type="common">Microworm</name>
    <dbReference type="NCBI Taxonomy" id="6233"/>
    <lineage>
        <taxon>Eukaryota</taxon>
        <taxon>Metazoa</taxon>
        <taxon>Ecdysozoa</taxon>
        <taxon>Nematoda</taxon>
        <taxon>Chromadorea</taxon>
        <taxon>Rhabditida</taxon>
        <taxon>Tylenchina</taxon>
        <taxon>Panagrolaimomorpha</taxon>
        <taxon>Panagrolaimoidea</taxon>
        <taxon>Panagrolaimidae</taxon>
        <taxon>Panagrellus</taxon>
    </lineage>
</organism>